<dbReference type="EMBL" id="UIHC01000002">
    <property type="protein sequence ID" value="SUZ30596.1"/>
    <property type="molecule type" value="Genomic_DNA"/>
</dbReference>
<dbReference type="RefSeq" id="WP_121092904.1">
    <property type="nucleotide sequence ID" value="NZ_UIHC01000002.1"/>
</dbReference>
<organism evidence="1 2">
    <name type="scientific">Roseinatronobacter ekhonensis</name>
    <dbReference type="NCBI Taxonomy" id="254356"/>
    <lineage>
        <taxon>Bacteria</taxon>
        <taxon>Pseudomonadati</taxon>
        <taxon>Pseudomonadota</taxon>
        <taxon>Alphaproteobacteria</taxon>
        <taxon>Rhodobacterales</taxon>
        <taxon>Paracoccaceae</taxon>
        <taxon>Roseinatronobacter</taxon>
    </lineage>
</organism>
<dbReference type="Proteomes" id="UP000272908">
    <property type="component" value="Unassembled WGS sequence"/>
</dbReference>
<protein>
    <recommendedName>
        <fullName evidence="3">Flagellar assembly protein FliH/Type III secretion system HrpE domain-containing protein</fullName>
    </recommendedName>
</protein>
<dbReference type="OrthoDB" id="7870971at2"/>
<accession>A0A3B0MRJ2</accession>
<name>A0A3B0MRJ2_9RHOB</name>
<reference evidence="2" key="1">
    <citation type="submission" date="2018-08" db="EMBL/GenBank/DDBJ databases">
        <authorList>
            <person name="Rodrigo-Torres L."/>
            <person name="Arahal R. D."/>
            <person name="Lucena T."/>
        </authorList>
    </citation>
    <scope>NUCLEOTIDE SEQUENCE [LARGE SCALE GENOMIC DNA]</scope>
    <source>
        <strain evidence="2">CECT 7235</strain>
    </source>
</reference>
<dbReference type="AlphaFoldDB" id="A0A3B0MRJ2"/>
<gene>
    <name evidence="1" type="ORF">ROE7235_00320</name>
</gene>
<proteinExistence type="predicted"/>
<evidence type="ECO:0000313" key="1">
    <source>
        <dbReference type="EMBL" id="SUZ30596.1"/>
    </source>
</evidence>
<sequence>MSHALLKLECFDGDRALEDGAPLTPQDAEMLRTRAFEEGYGAGWSDALEQMRDEDALRRAAAEEALQAISFSFHEARDQLESSFMALAGEMITVLLPDLLPEALPRLLARELRALGTRQFSGRLELLCAPGAVDGMSELVKTVNGMEILLVEEPSFTESQVAIRIDQNARHIDLDGAMSALRAGLSALPDHSSPKKEAAHG</sequence>
<keyword evidence="2" id="KW-1185">Reference proteome</keyword>
<evidence type="ECO:0000313" key="2">
    <source>
        <dbReference type="Proteomes" id="UP000272908"/>
    </source>
</evidence>
<evidence type="ECO:0008006" key="3">
    <source>
        <dbReference type="Google" id="ProtNLM"/>
    </source>
</evidence>